<dbReference type="InterPro" id="IPR001214">
    <property type="entry name" value="SET_dom"/>
</dbReference>
<dbReference type="AlphaFoldDB" id="A0A6N9NQ87"/>
<keyword evidence="2" id="KW-0489">Methyltransferase</keyword>
<evidence type="ECO:0000313" key="2">
    <source>
        <dbReference type="EMBL" id="NBG67257.1"/>
    </source>
</evidence>
<reference evidence="2 3" key="1">
    <citation type="submission" date="2019-12" db="EMBL/GenBank/DDBJ databases">
        <authorList>
            <person name="Zhao J."/>
        </authorList>
    </citation>
    <scope>NUCLEOTIDE SEQUENCE [LARGE SCALE GENOMIC DNA]</scope>
    <source>
        <strain evidence="2 3">S-15</strain>
    </source>
</reference>
<dbReference type="GO" id="GO:0032259">
    <property type="term" value="P:methylation"/>
    <property type="evidence" value="ECO:0007669"/>
    <property type="project" value="UniProtKB-KW"/>
</dbReference>
<sequence length="203" mass="23854">MIHPHTTIKTVNETVGYGVFATQDIPEGTIVYVKDSMELEISPLEFLTHQKEIQEVIEKYSYMDQRGYRIVSWDFAKYVNHCCNYNTISTGYGFEIAVRDIKAGEQITDEYGIFNLEYEIELECAHSNCRQKVKPKDFDTYYQQWDDVIKKSLIRLNEVEQPLLVFVDENSKNELNAFLSDPNQYQSVYRLRYQKDIAKLGEE</sequence>
<dbReference type="RefSeq" id="WP_160634211.1">
    <property type="nucleotide sequence ID" value="NZ_WWNE01000018.1"/>
</dbReference>
<evidence type="ECO:0000259" key="1">
    <source>
        <dbReference type="PROSITE" id="PS50280"/>
    </source>
</evidence>
<protein>
    <submittedName>
        <fullName evidence="2">SET domain-containing protein-lysine N-methyltransferase</fullName>
    </submittedName>
</protein>
<feature type="domain" description="SET" evidence="1">
    <location>
        <begin position="1"/>
        <end position="112"/>
    </location>
</feature>
<evidence type="ECO:0000313" key="3">
    <source>
        <dbReference type="Proteomes" id="UP000470771"/>
    </source>
</evidence>
<dbReference type="InterPro" id="IPR046341">
    <property type="entry name" value="SET_dom_sf"/>
</dbReference>
<dbReference type="GO" id="GO:0008168">
    <property type="term" value="F:methyltransferase activity"/>
    <property type="evidence" value="ECO:0007669"/>
    <property type="project" value="UniProtKB-KW"/>
</dbReference>
<keyword evidence="3" id="KW-1185">Reference proteome</keyword>
<dbReference type="Pfam" id="PF00856">
    <property type="entry name" value="SET"/>
    <property type="match status" value="1"/>
</dbReference>
<dbReference type="PROSITE" id="PS50280">
    <property type="entry name" value="SET"/>
    <property type="match status" value="1"/>
</dbReference>
<keyword evidence="2" id="KW-0808">Transferase</keyword>
<name>A0A6N9NQ87_9FLAO</name>
<accession>A0A6N9NQ87</accession>
<dbReference type="Proteomes" id="UP000470771">
    <property type="component" value="Unassembled WGS sequence"/>
</dbReference>
<dbReference type="SUPFAM" id="SSF82199">
    <property type="entry name" value="SET domain"/>
    <property type="match status" value="1"/>
</dbReference>
<dbReference type="EMBL" id="WWNE01000018">
    <property type="protein sequence ID" value="NBG67257.1"/>
    <property type="molecule type" value="Genomic_DNA"/>
</dbReference>
<comment type="caution">
    <text evidence="2">The sequence shown here is derived from an EMBL/GenBank/DDBJ whole genome shotgun (WGS) entry which is preliminary data.</text>
</comment>
<dbReference type="CDD" id="cd08161">
    <property type="entry name" value="SET"/>
    <property type="match status" value="1"/>
</dbReference>
<proteinExistence type="predicted"/>
<gene>
    <name evidence="2" type="ORF">GQN54_14100</name>
</gene>
<dbReference type="Gene3D" id="2.170.270.10">
    <property type="entry name" value="SET domain"/>
    <property type="match status" value="1"/>
</dbReference>
<organism evidence="2 3">
    <name type="scientific">Acidiluteibacter ferrifornacis</name>
    <dbReference type="NCBI Taxonomy" id="2692424"/>
    <lineage>
        <taxon>Bacteria</taxon>
        <taxon>Pseudomonadati</taxon>
        <taxon>Bacteroidota</taxon>
        <taxon>Flavobacteriia</taxon>
        <taxon>Flavobacteriales</taxon>
        <taxon>Cryomorphaceae</taxon>
        <taxon>Acidiluteibacter</taxon>
    </lineage>
</organism>